<evidence type="ECO:0000256" key="1">
    <source>
        <dbReference type="PROSITE-ProRule" id="PRU00169"/>
    </source>
</evidence>
<dbReference type="SMART" id="SM00448">
    <property type="entry name" value="REC"/>
    <property type="match status" value="1"/>
</dbReference>
<dbReference type="PROSITE" id="PS50110">
    <property type="entry name" value="RESPONSE_REGULATORY"/>
    <property type="match status" value="1"/>
</dbReference>
<dbReference type="CDD" id="cd00156">
    <property type="entry name" value="REC"/>
    <property type="match status" value="1"/>
</dbReference>
<keyword evidence="1" id="KW-0597">Phosphoprotein</keyword>
<name>A0A0K1PQP2_9BACT</name>
<dbReference type="SUPFAM" id="SSF52172">
    <property type="entry name" value="CheY-like"/>
    <property type="match status" value="1"/>
</dbReference>
<evidence type="ECO:0000313" key="4">
    <source>
        <dbReference type="Proteomes" id="UP000064967"/>
    </source>
</evidence>
<dbReference type="InterPro" id="IPR011006">
    <property type="entry name" value="CheY-like_superfamily"/>
</dbReference>
<evidence type="ECO:0000259" key="2">
    <source>
        <dbReference type="PROSITE" id="PS50110"/>
    </source>
</evidence>
<evidence type="ECO:0000313" key="3">
    <source>
        <dbReference type="EMBL" id="AKU95843.1"/>
    </source>
</evidence>
<accession>A0A0K1PQP2</accession>
<dbReference type="Proteomes" id="UP000064967">
    <property type="component" value="Chromosome"/>
</dbReference>
<dbReference type="EMBL" id="CP012333">
    <property type="protein sequence ID" value="AKU95843.1"/>
    <property type="molecule type" value="Genomic_DNA"/>
</dbReference>
<gene>
    <name evidence="3" type="ORF">AKJ09_02507</name>
</gene>
<feature type="domain" description="Response regulatory" evidence="2">
    <location>
        <begin position="3"/>
        <end position="109"/>
    </location>
</feature>
<dbReference type="AlphaFoldDB" id="A0A0K1PQP2"/>
<dbReference type="Gene3D" id="3.40.50.2300">
    <property type="match status" value="1"/>
</dbReference>
<sequence>MVKLLFVENHRVFAQTVIDQFLANHEVVLVTTIAEAKRRLSHAFDAVLVDYDLPDGKGTEVVRALRAIGFGGKIVAVSSREEGNEELRSAGATAICSKKDFRAIGAALR</sequence>
<dbReference type="GO" id="GO:0000160">
    <property type="term" value="P:phosphorelay signal transduction system"/>
    <property type="evidence" value="ECO:0007669"/>
    <property type="project" value="InterPro"/>
</dbReference>
<protein>
    <recommendedName>
        <fullName evidence="2">Response regulatory domain-containing protein</fullName>
    </recommendedName>
</protein>
<dbReference type="InterPro" id="IPR001789">
    <property type="entry name" value="Sig_transdc_resp-reg_receiver"/>
</dbReference>
<dbReference type="Pfam" id="PF00072">
    <property type="entry name" value="Response_reg"/>
    <property type="match status" value="1"/>
</dbReference>
<organism evidence="3 4">
    <name type="scientific">Labilithrix luteola</name>
    <dbReference type="NCBI Taxonomy" id="1391654"/>
    <lineage>
        <taxon>Bacteria</taxon>
        <taxon>Pseudomonadati</taxon>
        <taxon>Myxococcota</taxon>
        <taxon>Polyangia</taxon>
        <taxon>Polyangiales</taxon>
        <taxon>Labilitrichaceae</taxon>
        <taxon>Labilithrix</taxon>
    </lineage>
</organism>
<dbReference type="STRING" id="1391654.AKJ09_02507"/>
<proteinExistence type="predicted"/>
<dbReference type="KEGG" id="llu:AKJ09_02507"/>
<feature type="modified residue" description="4-aspartylphosphate" evidence="1">
    <location>
        <position position="50"/>
    </location>
</feature>
<keyword evidence="4" id="KW-1185">Reference proteome</keyword>
<reference evidence="3 4" key="1">
    <citation type="submission" date="2015-08" db="EMBL/GenBank/DDBJ databases">
        <authorList>
            <person name="Babu N.S."/>
            <person name="Beckwith C.J."/>
            <person name="Beseler K.G."/>
            <person name="Brison A."/>
            <person name="Carone J.V."/>
            <person name="Caskin T.P."/>
            <person name="Diamond M."/>
            <person name="Durham M.E."/>
            <person name="Foxe J.M."/>
            <person name="Go M."/>
            <person name="Henderson B.A."/>
            <person name="Jones I.B."/>
            <person name="McGettigan J.A."/>
            <person name="Micheletti S.J."/>
            <person name="Nasrallah M.E."/>
            <person name="Ortiz D."/>
            <person name="Piller C.R."/>
            <person name="Privatt S.R."/>
            <person name="Schneider S.L."/>
            <person name="Sharp S."/>
            <person name="Smith T.C."/>
            <person name="Stanton J.D."/>
            <person name="Ullery H.E."/>
            <person name="Wilson R.J."/>
            <person name="Serrano M.G."/>
            <person name="Buck G."/>
            <person name="Lee V."/>
            <person name="Wang Y."/>
            <person name="Carvalho R."/>
            <person name="Voegtly L."/>
            <person name="Shi R."/>
            <person name="Duckworth R."/>
            <person name="Johnson A."/>
            <person name="Loviza R."/>
            <person name="Walstead R."/>
            <person name="Shah Z."/>
            <person name="Kiflezghi M."/>
            <person name="Wade K."/>
            <person name="Ball S.L."/>
            <person name="Bradley K.W."/>
            <person name="Asai D.J."/>
            <person name="Bowman C.A."/>
            <person name="Russell D.A."/>
            <person name="Pope W.H."/>
            <person name="Jacobs-Sera D."/>
            <person name="Hendrix R.W."/>
            <person name="Hatfull G.F."/>
        </authorList>
    </citation>
    <scope>NUCLEOTIDE SEQUENCE [LARGE SCALE GENOMIC DNA]</scope>
    <source>
        <strain evidence="3 4">DSM 27648</strain>
    </source>
</reference>